<organism evidence="1 2">
    <name type="scientific">Xanthoceras sorbifolium</name>
    <dbReference type="NCBI Taxonomy" id="99658"/>
    <lineage>
        <taxon>Eukaryota</taxon>
        <taxon>Viridiplantae</taxon>
        <taxon>Streptophyta</taxon>
        <taxon>Embryophyta</taxon>
        <taxon>Tracheophyta</taxon>
        <taxon>Spermatophyta</taxon>
        <taxon>Magnoliopsida</taxon>
        <taxon>eudicotyledons</taxon>
        <taxon>Gunneridae</taxon>
        <taxon>Pentapetalae</taxon>
        <taxon>rosids</taxon>
        <taxon>malvids</taxon>
        <taxon>Sapindales</taxon>
        <taxon>Sapindaceae</taxon>
        <taxon>Xanthoceroideae</taxon>
        <taxon>Xanthoceras</taxon>
    </lineage>
</organism>
<proteinExistence type="predicted"/>
<evidence type="ECO:0000313" key="1">
    <source>
        <dbReference type="EMBL" id="KAH7561295.1"/>
    </source>
</evidence>
<evidence type="ECO:0000313" key="2">
    <source>
        <dbReference type="Proteomes" id="UP000827721"/>
    </source>
</evidence>
<accession>A0ABQ8HJN0</accession>
<reference evidence="1 2" key="1">
    <citation type="submission" date="2021-02" db="EMBL/GenBank/DDBJ databases">
        <title>Plant Genome Project.</title>
        <authorList>
            <person name="Zhang R.-G."/>
        </authorList>
    </citation>
    <scope>NUCLEOTIDE SEQUENCE [LARGE SCALE GENOMIC DNA]</scope>
    <source>
        <tissue evidence="1">Leaves</tissue>
    </source>
</reference>
<dbReference type="Pfam" id="PF25111">
    <property type="entry name" value="AtTam9"/>
    <property type="match status" value="1"/>
</dbReference>
<dbReference type="Proteomes" id="UP000827721">
    <property type="component" value="Unassembled WGS sequence"/>
</dbReference>
<name>A0ABQ8HJN0_9ROSI</name>
<protein>
    <submittedName>
        <fullName evidence="1">Uncharacterized protein</fullName>
    </submittedName>
</protein>
<comment type="caution">
    <text evidence="1">The sequence shown here is derived from an EMBL/GenBank/DDBJ whole genome shotgun (WGS) entry which is preliminary data.</text>
</comment>
<gene>
    <name evidence="1" type="ORF">JRO89_XS10G0207600</name>
</gene>
<dbReference type="EMBL" id="JAFEMO010000010">
    <property type="protein sequence ID" value="KAH7561295.1"/>
    <property type="molecule type" value="Genomic_DNA"/>
</dbReference>
<dbReference type="InterPro" id="IPR056895">
    <property type="entry name" value="AtTam9"/>
</dbReference>
<keyword evidence="2" id="KW-1185">Reference proteome</keyword>
<sequence>MHRFGFRFRNSRTNRTDSIFFTPTRATATPDGRRFTPPACLCFSPDTSHAREGDSEDDTRAIGHRALAQGGPKSCQELRSAVPRRLFRDTIFTASSRDSSARAVNQPVSAQFLLRSGQLKKLKHCEASKPAFEVSGITASQVDVEVVFDLPELEEADELINPGSMGNKPVKQKQEREEILLKIVPPLDHAYVRWLTRDVERIHGFTVKNPRPVKPPDHYIEYMHLNGWLDANLDDPDLAHLFK</sequence>